<evidence type="ECO:0000313" key="3">
    <source>
        <dbReference type="EMBL" id="OAD70007.1"/>
    </source>
</evidence>
<sequence>MSSKFICAITNVDSLVGYAVAHRFLQEQQQGGEGHEIRLLCRSSEGLEDLKQKGAKIFEVDYSDENKLREVLKDVRAVLYVPEHSKDFKSQGENVLKIARDQKVKCLIMTSIVNVDKVSETRSGEKFRRLQELHQLEQKVQEYGREQQWTIVRLTIFTQLFFYLAPMIQNHNRLRLPIEKNCKWSAIDLQDAIDGIHAITEKHRKNQAVGTQQVWSFTASKTSTGEEVAKSIQRDLELDKEVQYEKVDENEFRKYLQKIRDDNNFQDRPSEDARRRGNADEPYNFPLARYLNEGAIECMIEVLQLANEGRADTVTNDLKNLIGREPQDVHNFMQNNRDQFRRLK</sequence>
<dbReference type="SUPFAM" id="SSF51735">
    <property type="entry name" value="NAD(P)-binding Rossmann-fold domains"/>
    <property type="match status" value="1"/>
</dbReference>
<keyword evidence="4" id="KW-1185">Reference proteome</keyword>
<dbReference type="InterPro" id="IPR036291">
    <property type="entry name" value="NAD(P)-bd_dom_sf"/>
</dbReference>
<dbReference type="InParanoid" id="A0A167LAS0"/>
<evidence type="ECO:0000256" key="1">
    <source>
        <dbReference type="SAM" id="MobiDB-lite"/>
    </source>
</evidence>
<feature type="region of interest" description="Disordered" evidence="1">
    <location>
        <begin position="261"/>
        <end position="283"/>
    </location>
</feature>
<dbReference type="RefSeq" id="XP_018288047.1">
    <property type="nucleotide sequence ID" value="XM_018440630.1"/>
</dbReference>
<accession>A0A167LAS0</accession>
<dbReference type="VEuPathDB" id="FungiDB:PHYBLDRAFT_60329"/>
<dbReference type="Proteomes" id="UP000077315">
    <property type="component" value="Unassembled WGS sequence"/>
</dbReference>
<dbReference type="GeneID" id="29001536"/>
<proteinExistence type="predicted"/>
<evidence type="ECO:0000259" key="2">
    <source>
        <dbReference type="Pfam" id="PF13460"/>
    </source>
</evidence>
<dbReference type="AlphaFoldDB" id="A0A167LAS0"/>
<feature type="compositionally biased region" description="Basic and acidic residues" evidence="1">
    <location>
        <begin position="261"/>
        <end position="279"/>
    </location>
</feature>
<name>A0A167LAS0_PHYB8</name>
<evidence type="ECO:0000313" key="4">
    <source>
        <dbReference type="Proteomes" id="UP000077315"/>
    </source>
</evidence>
<dbReference type="PANTHER" id="PTHR43162:SF1">
    <property type="entry name" value="PRESTALK A DIFFERENTIATION PROTEIN A"/>
    <property type="match status" value="1"/>
</dbReference>
<dbReference type="InterPro" id="IPR051604">
    <property type="entry name" value="Ergot_Alk_Oxidoreductase"/>
</dbReference>
<dbReference type="EMBL" id="KV440990">
    <property type="protein sequence ID" value="OAD70007.1"/>
    <property type="molecule type" value="Genomic_DNA"/>
</dbReference>
<dbReference type="Gene3D" id="3.40.50.720">
    <property type="entry name" value="NAD(P)-binding Rossmann-like Domain"/>
    <property type="match status" value="1"/>
</dbReference>
<organism evidence="3 4">
    <name type="scientific">Phycomyces blakesleeanus (strain ATCC 8743b / DSM 1359 / FGSC 10004 / NBRC 33097 / NRRL 1555)</name>
    <dbReference type="NCBI Taxonomy" id="763407"/>
    <lineage>
        <taxon>Eukaryota</taxon>
        <taxon>Fungi</taxon>
        <taxon>Fungi incertae sedis</taxon>
        <taxon>Mucoromycota</taxon>
        <taxon>Mucoromycotina</taxon>
        <taxon>Mucoromycetes</taxon>
        <taxon>Mucorales</taxon>
        <taxon>Phycomycetaceae</taxon>
        <taxon>Phycomyces</taxon>
    </lineage>
</organism>
<reference evidence="4" key="1">
    <citation type="submission" date="2015-06" db="EMBL/GenBank/DDBJ databases">
        <title>Expansion of signal transduction pathways in fungi by whole-genome duplication.</title>
        <authorList>
            <consortium name="DOE Joint Genome Institute"/>
            <person name="Corrochano L.M."/>
            <person name="Kuo A."/>
            <person name="Marcet-Houben M."/>
            <person name="Polaino S."/>
            <person name="Salamov A."/>
            <person name="Villalobos J.M."/>
            <person name="Alvarez M.I."/>
            <person name="Avalos J."/>
            <person name="Benito E.P."/>
            <person name="Benoit I."/>
            <person name="Burger G."/>
            <person name="Camino L.P."/>
            <person name="Canovas D."/>
            <person name="Cerda-Olmedo E."/>
            <person name="Cheng J.-F."/>
            <person name="Dominguez A."/>
            <person name="Elias M."/>
            <person name="Eslava A.P."/>
            <person name="Glaser F."/>
            <person name="Grimwood J."/>
            <person name="Gutierrez G."/>
            <person name="Heitman J."/>
            <person name="Henrissat B."/>
            <person name="Iturriaga E.A."/>
            <person name="Lang B.F."/>
            <person name="Lavin J.L."/>
            <person name="Lee S."/>
            <person name="Li W."/>
            <person name="Lindquist E."/>
            <person name="Lopez-Garcia S."/>
            <person name="Luque E.M."/>
            <person name="Marcos A.T."/>
            <person name="Martin J."/>
            <person name="McCluskey K."/>
            <person name="Medina H.R."/>
            <person name="Miralles-Duran A."/>
            <person name="Miyazaki A."/>
            <person name="Munoz-Torres E."/>
            <person name="Oguiza J.A."/>
            <person name="Ohm R."/>
            <person name="Olmedo M."/>
            <person name="Orejas M."/>
            <person name="Ortiz-Castellanos L."/>
            <person name="Pisabarro A.G."/>
            <person name="Rodriguez-Romero J."/>
            <person name="Ruiz-Herrera J."/>
            <person name="Ruiz-Vazquez R."/>
            <person name="Sanz C."/>
            <person name="Schackwitz W."/>
            <person name="Schmutz J."/>
            <person name="Shahriari M."/>
            <person name="Shelest E."/>
            <person name="Silva-Franco F."/>
            <person name="Soanes D."/>
            <person name="Syed K."/>
            <person name="Tagua V.G."/>
            <person name="Talbot N.J."/>
            <person name="Thon M."/>
            <person name="De vries R.P."/>
            <person name="Wiebenga A."/>
            <person name="Yadav J.S."/>
            <person name="Braun E.L."/>
            <person name="Baker S."/>
            <person name="Garre V."/>
            <person name="Horwitz B."/>
            <person name="Torres-Martinez S."/>
            <person name="Idnurm A."/>
            <person name="Herrera-Estrella A."/>
            <person name="Gabaldon T."/>
            <person name="Grigoriev I.V."/>
        </authorList>
    </citation>
    <scope>NUCLEOTIDE SEQUENCE [LARGE SCALE GENOMIC DNA]</scope>
    <source>
        <strain evidence="4">NRRL 1555(-)</strain>
    </source>
</reference>
<protein>
    <recommendedName>
        <fullName evidence="2">NAD(P)-binding domain-containing protein</fullName>
    </recommendedName>
</protein>
<feature type="domain" description="NAD(P)-binding" evidence="2">
    <location>
        <begin position="28"/>
        <end position="158"/>
    </location>
</feature>
<dbReference type="InterPro" id="IPR016040">
    <property type="entry name" value="NAD(P)-bd_dom"/>
</dbReference>
<dbReference type="STRING" id="763407.A0A167LAS0"/>
<gene>
    <name evidence="3" type="ORF">PHYBLDRAFT_60329</name>
</gene>
<dbReference type="OrthoDB" id="10254221at2759"/>
<dbReference type="Pfam" id="PF13460">
    <property type="entry name" value="NAD_binding_10"/>
    <property type="match status" value="1"/>
</dbReference>
<dbReference type="PANTHER" id="PTHR43162">
    <property type="match status" value="1"/>
</dbReference>